<keyword evidence="2" id="KW-1003">Cell membrane</keyword>
<evidence type="ECO:0000256" key="5">
    <source>
        <dbReference type="ARBA" id="ARBA00023136"/>
    </source>
</evidence>
<reference evidence="8 9" key="1">
    <citation type="submission" date="2019-01" db="EMBL/GenBank/DDBJ databases">
        <title>Blautia sp. nov. KGMB01111 isolated human feces.</title>
        <authorList>
            <person name="Park J.-E."/>
            <person name="Kim J.-S."/>
            <person name="Park S.-H."/>
        </authorList>
    </citation>
    <scope>NUCLEOTIDE SEQUENCE [LARGE SCALE GENOMIC DNA]</scope>
    <source>
        <strain evidence="8 9">KGMB01111</strain>
    </source>
</reference>
<name>A0A4Q1RK74_9FIRM</name>
<dbReference type="InterPro" id="IPR015867">
    <property type="entry name" value="N-reg_PII/ATP_PRibTrfase_C"/>
</dbReference>
<organism evidence="8 9">
    <name type="scientific">Blautia faecicola</name>
    <dbReference type="NCBI Taxonomy" id="2509240"/>
    <lineage>
        <taxon>Bacteria</taxon>
        <taxon>Bacillati</taxon>
        <taxon>Bacillota</taxon>
        <taxon>Clostridia</taxon>
        <taxon>Lachnospirales</taxon>
        <taxon>Lachnospiraceae</taxon>
        <taxon>Blautia</taxon>
    </lineage>
</organism>
<feature type="transmembrane region" description="Helical" evidence="6">
    <location>
        <begin position="124"/>
        <end position="144"/>
    </location>
</feature>
<evidence type="ECO:0000256" key="6">
    <source>
        <dbReference type="SAM" id="Phobius"/>
    </source>
</evidence>
<keyword evidence="4 6" id="KW-1133">Transmembrane helix</keyword>
<evidence type="ECO:0000313" key="9">
    <source>
        <dbReference type="Proteomes" id="UP000290106"/>
    </source>
</evidence>
<feature type="transmembrane region" description="Helical" evidence="6">
    <location>
        <begin position="100"/>
        <end position="118"/>
    </location>
</feature>
<dbReference type="PIRSF" id="PIRSF006483">
    <property type="entry name" value="Membrane_protein_YitT"/>
    <property type="match status" value="1"/>
</dbReference>
<proteinExistence type="predicted"/>
<evidence type="ECO:0000256" key="1">
    <source>
        <dbReference type="ARBA" id="ARBA00004651"/>
    </source>
</evidence>
<keyword evidence="3 6" id="KW-0812">Transmembrane</keyword>
<comment type="caution">
    <text evidence="8">The sequence shown here is derived from an EMBL/GenBank/DDBJ whole genome shotgun (WGS) entry which is preliminary data.</text>
</comment>
<dbReference type="OrthoDB" id="3180973at2"/>
<dbReference type="CDD" id="cd16380">
    <property type="entry name" value="YitT_C"/>
    <property type="match status" value="1"/>
</dbReference>
<sequence>MYCDAKEIRFRNREELTLKSKAKTFLIDILLDIVGGCFIAIGVYNFAVASGFPVAGISGIAIVFYYFWKIPIGTMTTILNIPIILICYKLLGKQFFLRSIKTMLISNILMDWVVPLFPIYQGDMMLSCICMSVFSGIGYALIYMRDTSTGGADFVLMAIHKAKPHISVGKIIIVMDFIIVIIGGILMHGNIDKIIYGLIGTYILSFVVDKLMYGVDAGKLALIVTEKGPQIAAKIDELSQRGATLIKAEGSYTGREKEVLMCACNNKEMHTIQEAVKKVDSSAFLVTMESNEVRGKGFKPI</sequence>
<dbReference type="RefSeq" id="WP_106491667.1">
    <property type="nucleotide sequence ID" value="NZ_JBGKFY010000003.1"/>
</dbReference>
<keyword evidence="9" id="KW-1185">Reference proteome</keyword>
<dbReference type="InterPro" id="IPR051461">
    <property type="entry name" value="UPF0750_membrane"/>
</dbReference>
<dbReference type="AlphaFoldDB" id="A0A4Q1RK74"/>
<dbReference type="PANTHER" id="PTHR33545">
    <property type="entry name" value="UPF0750 MEMBRANE PROTEIN YITT-RELATED"/>
    <property type="match status" value="1"/>
</dbReference>
<keyword evidence="5 6" id="KW-0472">Membrane</keyword>
<feature type="transmembrane region" description="Helical" evidence="6">
    <location>
        <begin position="165"/>
        <end position="188"/>
    </location>
</feature>
<feature type="transmembrane region" description="Helical" evidence="6">
    <location>
        <begin position="25"/>
        <end position="46"/>
    </location>
</feature>
<feature type="domain" description="DUF2179" evidence="7">
    <location>
        <begin position="241"/>
        <end position="295"/>
    </location>
</feature>
<evidence type="ECO:0000256" key="4">
    <source>
        <dbReference type="ARBA" id="ARBA00022989"/>
    </source>
</evidence>
<evidence type="ECO:0000313" key="8">
    <source>
        <dbReference type="EMBL" id="RXS76098.1"/>
    </source>
</evidence>
<evidence type="ECO:0000256" key="2">
    <source>
        <dbReference type="ARBA" id="ARBA00022475"/>
    </source>
</evidence>
<dbReference type="Pfam" id="PF10035">
    <property type="entry name" value="DUF2179"/>
    <property type="match status" value="1"/>
</dbReference>
<dbReference type="GO" id="GO:0005886">
    <property type="term" value="C:plasma membrane"/>
    <property type="evidence" value="ECO:0007669"/>
    <property type="project" value="UniProtKB-SubCell"/>
</dbReference>
<dbReference type="PANTHER" id="PTHR33545:SF5">
    <property type="entry name" value="UPF0750 MEMBRANE PROTEIN YITT"/>
    <property type="match status" value="1"/>
</dbReference>
<evidence type="ECO:0000256" key="3">
    <source>
        <dbReference type="ARBA" id="ARBA00022692"/>
    </source>
</evidence>
<dbReference type="EMBL" id="SDKC01000001">
    <property type="protein sequence ID" value="RXS76098.1"/>
    <property type="molecule type" value="Genomic_DNA"/>
</dbReference>
<protein>
    <submittedName>
        <fullName evidence="8">YitT family protein</fullName>
    </submittedName>
</protein>
<evidence type="ECO:0000259" key="7">
    <source>
        <dbReference type="Pfam" id="PF10035"/>
    </source>
</evidence>
<accession>A0A4Q1RK74</accession>
<feature type="transmembrane region" description="Helical" evidence="6">
    <location>
        <begin position="66"/>
        <end position="88"/>
    </location>
</feature>
<dbReference type="InterPro" id="IPR019264">
    <property type="entry name" value="DUF2179"/>
</dbReference>
<dbReference type="Proteomes" id="UP000290106">
    <property type="component" value="Unassembled WGS sequence"/>
</dbReference>
<dbReference type="Pfam" id="PF02588">
    <property type="entry name" value="YitT_membrane"/>
    <property type="match status" value="1"/>
</dbReference>
<dbReference type="InterPro" id="IPR003740">
    <property type="entry name" value="YitT"/>
</dbReference>
<dbReference type="Gene3D" id="3.30.70.120">
    <property type="match status" value="1"/>
</dbReference>
<comment type="subcellular location">
    <subcellularLocation>
        <location evidence="1">Cell membrane</location>
        <topology evidence="1">Multi-pass membrane protein</topology>
    </subcellularLocation>
</comment>
<gene>
    <name evidence="8" type="ORF">ETP43_13430</name>
</gene>